<reference evidence="1" key="1">
    <citation type="submission" date="2015-04" db="UniProtKB">
        <authorList>
            <consortium name="EnsemblPlants"/>
        </authorList>
    </citation>
    <scope>IDENTIFICATION</scope>
</reference>
<evidence type="ECO:0000313" key="2">
    <source>
        <dbReference type="Proteomes" id="UP000026962"/>
    </source>
</evidence>
<dbReference type="Gramene" id="OPUNC02G04510.1">
    <property type="protein sequence ID" value="OPUNC02G04510.1"/>
    <property type="gene ID" value="OPUNC02G04510"/>
</dbReference>
<dbReference type="Gramene" id="OPUNC02G04510.3">
    <property type="protein sequence ID" value="OPUNC02G04510.3"/>
    <property type="gene ID" value="OPUNC02G04510"/>
</dbReference>
<organism evidence="1">
    <name type="scientific">Oryza punctata</name>
    <name type="common">Red rice</name>
    <dbReference type="NCBI Taxonomy" id="4537"/>
    <lineage>
        <taxon>Eukaryota</taxon>
        <taxon>Viridiplantae</taxon>
        <taxon>Streptophyta</taxon>
        <taxon>Embryophyta</taxon>
        <taxon>Tracheophyta</taxon>
        <taxon>Spermatophyta</taxon>
        <taxon>Magnoliopsida</taxon>
        <taxon>Liliopsida</taxon>
        <taxon>Poales</taxon>
        <taxon>Poaceae</taxon>
        <taxon>BOP clade</taxon>
        <taxon>Oryzoideae</taxon>
        <taxon>Oryzeae</taxon>
        <taxon>Oryzinae</taxon>
        <taxon>Oryza</taxon>
    </lineage>
</organism>
<dbReference type="EnsemblPlants" id="OPUNC02G04510.3">
    <property type="protein sequence ID" value="OPUNC02G04510.3"/>
    <property type="gene ID" value="OPUNC02G04510"/>
</dbReference>
<dbReference type="Proteomes" id="UP000026962">
    <property type="component" value="Chromosome 2"/>
</dbReference>
<keyword evidence="2" id="KW-1185">Reference proteome</keyword>
<name>A0A0E0JW32_ORYPU</name>
<sequence length="297" mass="34866">MKMKFFILDEKYNAEAKRIYKKIDELVTLANHSIFLAPVFVFHDKKINHMILCYPKFDQLLKNWLPAQAFKGRFIPPIWMHLIKDVISGMSYIDELATSLGSIDSYVLETKPERIKVILFPFESTEVHWRADFAAFLIEHLHNKWKSTMSKHFINMLQKDDIIGDIQHHPLLQDFDNLSNMIRMTWRESKHLTAERILLLSSTLNAIRNNIPWSSVTTTDAVVNEYISKAVTNDSWGLFTEIKKIAAHYIENHRKLNKEKRICNTRQVHPIEIIEETWPGVIEEIYDLTLKSGWLST</sequence>
<dbReference type="AlphaFoldDB" id="A0A0E0JW32"/>
<proteinExistence type="predicted"/>
<evidence type="ECO:0000313" key="1">
    <source>
        <dbReference type="EnsemblPlants" id="OPUNC02G04510.1"/>
    </source>
</evidence>
<dbReference type="EnsemblPlants" id="OPUNC02G04510.2">
    <property type="protein sequence ID" value="OPUNC02G04510.2"/>
    <property type="gene ID" value="OPUNC02G04510"/>
</dbReference>
<dbReference type="Gramene" id="OPUNC02G04510.2">
    <property type="protein sequence ID" value="OPUNC02G04510.2"/>
    <property type="gene ID" value="OPUNC02G04510"/>
</dbReference>
<protein>
    <submittedName>
        <fullName evidence="1">Uncharacterized protein</fullName>
    </submittedName>
</protein>
<dbReference type="EnsemblPlants" id="OPUNC02G04510.1">
    <property type="protein sequence ID" value="OPUNC02G04510.1"/>
    <property type="gene ID" value="OPUNC02G04510"/>
</dbReference>
<dbReference type="OMA" id="YEIRIMI"/>
<accession>A0A0E0JW32</accession>
<reference evidence="1" key="2">
    <citation type="submission" date="2018-05" db="EMBL/GenBank/DDBJ databases">
        <title>OpunRS2 (Oryza punctata Reference Sequence Version 2).</title>
        <authorList>
            <person name="Zhang J."/>
            <person name="Kudrna D."/>
            <person name="Lee S."/>
            <person name="Talag J."/>
            <person name="Welchert J."/>
            <person name="Wing R.A."/>
        </authorList>
    </citation>
    <scope>NUCLEOTIDE SEQUENCE [LARGE SCALE GENOMIC DNA]</scope>
</reference>
<dbReference type="HOGENOM" id="CLU_938065_0_0_1"/>